<dbReference type="STRING" id="631454.N177_1196"/>
<dbReference type="InterPro" id="IPR005119">
    <property type="entry name" value="LysR_subst-bd"/>
</dbReference>
<dbReference type="PANTHER" id="PTHR30579">
    <property type="entry name" value="TRANSCRIPTIONAL REGULATOR"/>
    <property type="match status" value="1"/>
</dbReference>
<keyword evidence="4" id="KW-0804">Transcription</keyword>
<gene>
    <name evidence="6" type="ORF">N177_1196</name>
</gene>
<comment type="caution">
    <text evidence="6">The sequence shown here is derived from an EMBL/GenBank/DDBJ whole genome shotgun (WGS) entry which is preliminary data.</text>
</comment>
<dbReference type="PROSITE" id="PS50931">
    <property type="entry name" value="HTH_LYSR"/>
    <property type="match status" value="1"/>
</dbReference>
<proteinExistence type="inferred from homology"/>
<dbReference type="Pfam" id="PF03466">
    <property type="entry name" value="LysR_substrate"/>
    <property type="match status" value="1"/>
</dbReference>
<dbReference type="SUPFAM" id="SSF46785">
    <property type="entry name" value="Winged helix' DNA-binding domain"/>
    <property type="match status" value="1"/>
</dbReference>
<evidence type="ECO:0000256" key="3">
    <source>
        <dbReference type="ARBA" id="ARBA00023125"/>
    </source>
</evidence>
<reference evidence="6 7" key="1">
    <citation type="journal article" date="2014" name="Genome Announc.">
        <title>Draft Genome Sequence of Lutibaculum baratangense Strain AMV1T, Isolated from a Mud Volcano in Andamans, India.</title>
        <authorList>
            <person name="Singh A."/>
            <person name="Sreenivas A."/>
            <person name="Sathyanarayana Reddy G."/>
            <person name="Pinnaka A.K."/>
            <person name="Shivaji S."/>
        </authorList>
    </citation>
    <scope>NUCLEOTIDE SEQUENCE [LARGE SCALE GENOMIC DNA]</scope>
    <source>
        <strain evidence="6 7">AMV1</strain>
    </source>
</reference>
<evidence type="ECO:0000256" key="4">
    <source>
        <dbReference type="ARBA" id="ARBA00023163"/>
    </source>
</evidence>
<evidence type="ECO:0000259" key="5">
    <source>
        <dbReference type="PROSITE" id="PS50931"/>
    </source>
</evidence>
<dbReference type="GO" id="GO:0003677">
    <property type="term" value="F:DNA binding"/>
    <property type="evidence" value="ECO:0007669"/>
    <property type="project" value="UniProtKB-KW"/>
</dbReference>
<dbReference type="InterPro" id="IPR050176">
    <property type="entry name" value="LTTR"/>
</dbReference>
<dbReference type="SUPFAM" id="SSF53850">
    <property type="entry name" value="Periplasmic binding protein-like II"/>
    <property type="match status" value="1"/>
</dbReference>
<dbReference type="InterPro" id="IPR036388">
    <property type="entry name" value="WH-like_DNA-bd_sf"/>
</dbReference>
<evidence type="ECO:0000313" key="7">
    <source>
        <dbReference type="Proteomes" id="UP000017819"/>
    </source>
</evidence>
<evidence type="ECO:0000313" key="6">
    <source>
        <dbReference type="EMBL" id="ESR25861.1"/>
    </source>
</evidence>
<dbReference type="Proteomes" id="UP000017819">
    <property type="component" value="Unassembled WGS sequence"/>
</dbReference>
<keyword evidence="2" id="KW-0805">Transcription regulation</keyword>
<dbReference type="Gene3D" id="3.40.190.10">
    <property type="entry name" value="Periplasmic binding protein-like II"/>
    <property type="match status" value="2"/>
</dbReference>
<organism evidence="6 7">
    <name type="scientific">Lutibaculum baratangense AMV1</name>
    <dbReference type="NCBI Taxonomy" id="631454"/>
    <lineage>
        <taxon>Bacteria</taxon>
        <taxon>Pseudomonadati</taxon>
        <taxon>Pseudomonadota</taxon>
        <taxon>Alphaproteobacteria</taxon>
        <taxon>Hyphomicrobiales</taxon>
        <taxon>Tepidamorphaceae</taxon>
        <taxon>Lutibaculum</taxon>
    </lineage>
</organism>
<name>V4RIA3_9HYPH</name>
<dbReference type="PRINTS" id="PR00039">
    <property type="entry name" value="HTHLYSR"/>
</dbReference>
<keyword evidence="7" id="KW-1185">Reference proteome</keyword>
<comment type="similarity">
    <text evidence="1">Belongs to the LysR transcriptional regulatory family.</text>
</comment>
<dbReference type="PANTHER" id="PTHR30579:SF7">
    <property type="entry name" value="HTH-TYPE TRANSCRIPTIONAL REGULATOR LRHA-RELATED"/>
    <property type="match status" value="1"/>
</dbReference>
<dbReference type="EMBL" id="AWXZ01000017">
    <property type="protein sequence ID" value="ESR25861.1"/>
    <property type="molecule type" value="Genomic_DNA"/>
</dbReference>
<dbReference type="Pfam" id="PF00126">
    <property type="entry name" value="HTH_1"/>
    <property type="match status" value="1"/>
</dbReference>
<dbReference type="CDD" id="cd05466">
    <property type="entry name" value="PBP2_LTTR_substrate"/>
    <property type="match status" value="1"/>
</dbReference>
<keyword evidence="3" id="KW-0238">DNA-binding</keyword>
<dbReference type="AlphaFoldDB" id="V4RIA3"/>
<accession>V4RIA3</accession>
<evidence type="ECO:0000256" key="2">
    <source>
        <dbReference type="ARBA" id="ARBA00023015"/>
    </source>
</evidence>
<sequence>MITLRDAGGFAAAAARLHLTQPAVSHRLRRLEVAIGQTLVLRGHGPLSLTGAGADLAGYAERIVALHDEAVQSLQRGAYSGVVELGLTEAIVSGDLAGVLGQYRRLYPQVDVRCRVDTSKLLAQGLREGRFDLALLQAFTDRLEPGDETLWEERLVWVASADSPGGVQDEIPYVSFDRECFYRDWAETTLRETGRRLEVVLECGSLAGATSAVQAGLGISLLPESKVTPAMREVSELPRAVTVSTVIRSAADVPPEQVAGLRKLCRTITR</sequence>
<dbReference type="InterPro" id="IPR036390">
    <property type="entry name" value="WH_DNA-bd_sf"/>
</dbReference>
<feature type="domain" description="HTH lysR-type" evidence="5">
    <location>
        <begin position="1"/>
        <end position="50"/>
    </location>
</feature>
<evidence type="ECO:0000256" key="1">
    <source>
        <dbReference type="ARBA" id="ARBA00009437"/>
    </source>
</evidence>
<dbReference type="eggNOG" id="COG0583">
    <property type="taxonomic scope" value="Bacteria"/>
</dbReference>
<protein>
    <submittedName>
        <fullName evidence="6">Putative transcriptional regulator, LysR family protein</fullName>
    </submittedName>
</protein>
<dbReference type="GO" id="GO:0003700">
    <property type="term" value="F:DNA-binding transcription factor activity"/>
    <property type="evidence" value="ECO:0007669"/>
    <property type="project" value="InterPro"/>
</dbReference>
<dbReference type="InterPro" id="IPR000847">
    <property type="entry name" value="LysR_HTH_N"/>
</dbReference>
<dbReference type="Gene3D" id="1.10.10.10">
    <property type="entry name" value="Winged helix-like DNA-binding domain superfamily/Winged helix DNA-binding domain"/>
    <property type="match status" value="1"/>
</dbReference>